<evidence type="ECO:0000313" key="2">
    <source>
        <dbReference type="Proteomes" id="UP000799436"/>
    </source>
</evidence>
<reference evidence="1" key="1">
    <citation type="journal article" date="2020" name="Stud. Mycol.">
        <title>101 Dothideomycetes genomes: a test case for predicting lifestyles and emergence of pathogens.</title>
        <authorList>
            <person name="Haridas S."/>
            <person name="Albert R."/>
            <person name="Binder M."/>
            <person name="Bloem J."/>
            <person name="Labutti K."/>
            <person name="Salamov A."/>
            <person name="Andreopoulos B."/>
            <person name="Baker S."/>
            <person name="Barry K."/>
            <person name="Bills G."/>
            <person name="Bluhm B."/>
            <person name="Cannon C."/>
            <person name="Castanera R."/>
            <person name="Culley D."/>
            <person name="Daum C."/>
            <person name="Ezra D."/>
            <person name="Gonzalez J."/>
            <person name="Henrissat B."/>
            <person name="Kuo A."/>
            <person name="Liang C."/>
            <person name="Lipzen A."/>
            <person name="Lutzoni F."/>
            <person name="Magnuson J."/>
            <person name="Mondo S."/>
            <person name="Nolan M."/>
            <person name="Ohm R."/>
            <person name="Pangilinan J."/>
            <person name="Park H.-J."/>
            <person name="Ramirez L."/>
            <person name="Alfaro M."/>
            <person name="Sun H."/>
            <person name="Tritt A."/>
            <person name="Yoshinaga Y."/>
            <person name="Zwiers L.-H."/>
            <person name="Turgeon B."/>
            <person name="Goodwin S."/>
            <person name="Spatafora J."/>
            <person name="Crous P."/>
            <person name="Grigoriev I."/>
        </authorList>
    </citation>
    <scope>NUCLEOTIDE SEQUENCE</scope>
    <source>
        <strain evidence="1">CBS 116005</strain>
    </source>
</reference>
<protein>
    <submittedName>
        <fullName evidence="1">Uncharacterized protein</fullName>
    </submittedName>
</protein>
<evidence type="ECO:0000313" key="1">
    <source>
        <dbReference type="EMBL" id="KAF2764379.1"/>
    </source>
</evidence>
<proteinExistence type="predicted"/>
<keyword evidence="2" id="KW-1185">Reference proteome</keyword>
<dbReference type="EMBL" id="ML995927">
    <property type="protein sequence ID" value="KAF2764379.1"/>
    <property type="molecule type" value="Genomic_DNA"/>
</dbReference>
<dbReference type="Proteomes" id="UP000799436">
    <property type="component" value="Unassembled WGS sequence"/>
</dbReference>
<name>A0A6G1KVT8_9PEZI</name>
<gene>
    <name evidence="1" type="ORF">EJ03DRAFT_32224</name>
</gene>
<dbReference type="AlphaFoldDB" id="A0A6G1KVT8"/>
<accession>A0A6G1KVT8</accession>
<sequence>MGIGKGQKHLHLYAIYTHFKSCLIQFFRRLRPARCSSDSAGYSESCCTARSSSRAACRPCHSLDRSPDGSHSYRAAAGHTERNSRILLRWSPGCDGAPRPGMVLVPGDAPGIRAARCRPHVECARKCMIRRWRRRRQRARYKVRRLPRDSC</sequence>
<organism evidence="1 2">
    <name type="scientific">Teratosphaeria nubilosa</name>
    <dbReference type="NCBI Taxonomy" id="161662"/>
    <lineage>
        <taxon>Eukaryota</taxon>
        <taxon>Fungi</taxon>
        <taxon>Dikarya</taxon>
        <taxon>Ascomycota</taxon>
        <taxon>Pezizomycotina</taxon>
        <taxon>Dothideomycetes</taxon>
        <taxon>Dothideomycetidae</taxon>
        <taxon>Mycosphaerellales</taxon>
        <taxon>Teratosphaeriaceae</taxon>
        <taxon>Teratosphaeria</taxon>
    </lineage>
</organism>